<evidence type="ECO:0000256" key="5">
    <source>
        <dbReference type="ARBA" id="ARBA00023295"/>
    </source>
</evidence>
<dbReference type="InterPro" id="IPR001547">
    <property type="entry name" value="Glyco_hydro_5"/>
</dbReference>
<evidence type="ECO:0000256" key="6">
    <source>
        <dbReference type="ARBA" id="ARBA00023326"/>
    </source>
</evidence>
<keyword evidence="6" id="KW-0624">Polysaccharide degradation</keyword>
<dbReference type="Proteomes" id="UP000095228">
    <property type="component" value="Chromosome"/>
</dbReference>
<proteinExistence type="inferred from homology"/>
<dbReference type="Pfam" id="PF00150">
    <property type="entry name" value="Cellulase"/>
    <property type="match status" value="1"/>
</dbReference>
<feature type="chain" id="PRO_5009105303" evidence="8">
    <location>
        <begin position="23"/>
        <end position="351"/>
    </location>
</feature>
<dbReference type="GO" id="GO:0030245">
    <property type="term" value="P:cellulose catabolic process"/>
    <property type="evidence" value="ECO:0007669"/>
    <property type="project" value="UniProtKB-KW"/>
</dbReference>
<keyword evidence="8" id="KW-0732">Signal</keyword>
<gene>
    <name evidence="10" type="primary">celA</name>
    <name evidence="10" type="ORF">Verru16b_02388</name>
</gene>
<organism evidence="10 11">
    <name type="scientific">Lacunisphaera limnophila</name>
    <dbReference type="NCBI Taxonomy" id="1838286"/>
    <lineage>
        <taxon>Bacteria</taxon>
        <taxon>Pseudomonadati</taxon>
        <taxon>Verrucomicrobiota</taxon>
        <taxon>Opitutia</taxon>
        <taxon>Opitutales</taxon>
        <taxon>Opitutaceae</taxon>
        <taxon>Lacunisphaera</taxon>
    </lineage>
</organism>
<reference evidence="10 11" key="1">
    <citation type="submission" date="2016-06" db="EMBL/GenBank/DDBJ databases">
        <title>Three novel species with peptidoglycan cell walls form the new genus Lacunisphaera gen. nov. in the family Opitutaceae of the verrucomicrobial subdivision 4.</title>
        <authorList>
            <person name="Rast P."/>
            <person name="Gloeckner I."/>
            <person name="Jogler M."/>
            <person name="Boedeker C."/>
            <person name="Jeske O."/>
            <person name="Wiegand S."/>
            <person name="Reinhardt R."/>
            <person name="Schumann P."/>
            <person name="Rohde M."/>
            <person name="Spring S."/>
            <person name="Gloeckner F.O."/>
            <person name="Jogler C."/>
        </authorList>
    </citation>
    <scope>NUCLEOTIDE SEQUENCE [LARGE SCALE GENOMIC DNA]</scope>
    <source>
        <strain evidence="10 11">IG16b</strain>
    </source>
</reference>
<sequence>MKPVSTPWCLVLSFFLSLPAWAQTAVVPFSAPPTEATVKASLPVIAVAGNRFVNPQGETVVFRGLATSDPAELVKKGQWGRRYFEEAKKWHANVVRIPVHPRDWRNLGEAEYLKLLDQAVQWSGELGMYVIIDWHTIGNMLTGVYHLPMYVTSRDETFRFWYTIAERYKNNPVVAMYELYNEPTNRDGNMGPMPWGDYRRLIEELTAMVQTINPRAIVLVAGFNWGYDLSQVRYDPVRAPNVAYVTHPYPQKRREDWETNWQRDWGQVADKYPIVATEFGFMQEGERGSHVPVIGDEKYGEAIIAFFEKRGISWTPWVFDAQWTPNLIADWDYTPTRQGKFFRDKMQQLNK</sequence>
<dbReference type="EC" id="3.2.1.4" evidence="10"/>
<keyword evidence="11" id="KW-1185">Reference proteome</keyword>
<dbReference type="AlphaFoldDB" id="A0A1D8AWP4"/>
<evidence type="ECO:0000256" key="1">
    <source>
        <dbReference type="ARBA" id="ARBA00005641"/>
    </source>
</evidence>
<comment type="similarity">
    <text evidence="1 7">Belongs to the glycosyl hydrolase 5 (cellulase A) family.</text>
</comment>
<dbReference type="InterPro" id="IPR050386">
    <property type="entry name" value="Glycosyl_hydrolase_5"/>
</dbReference>
<keyword evidence="3" id="KW-0136">Cellulose degradation</keyword>
<dbReference type="KEGG" id="obg:Verru16b_02388"/>
<dbReference type="PANTHER" id="PTHR31297">
    <property type="entry name" value="GLUCAN ENDO-1,6-BETA-GLUCOSIDASE B"/>
    <property type="match status" value="1"/>
</dbReference>
<evidence type="ECO:0000256" key="8">
    <source>
        <dbReference type="SAM" id="SignalP"/>
    </source>
</evidence>
<evidence type="ECO:0000313" key="10">
    <source>
        <dbReference type="EMBL" id="AOS45308.1"/>
    </source>
</evidence>
<feature type="signal peptide" evidence="8">
    <location>
        <begin position="1"/>
        <end position="22"/>
    </location>
</feature>
<dbReference type="EMBL" id="CP016094">
    <property type="protein sequence ID" value="AOS45308.1"/>
    <property type="molecule type" value="Genomic_DNA"/>
</dbReference>
<evidence type="ECO:0000256" key="3">
    <source>
        <dbReference type="ARBA" id="ARBA00023001"/>
    </source>
</evidence>
<feature type="domain" description="Glycoside hydrolase family 5" evidence="9">
    <location>
        <begin position="54"/>
        <end position="320"/>
    </location>
</feature>
<keyword evidence="4" id="KW-0119">Carbohydrate metabolism</keyword>
<dbReference type="OrthoDB" id="182870at2"/>
<dbReference type="GO" id="GO:0008810">
    <property type="term" value="F:cellulase activity"/>
    <property type="evidence" value="ECO:0007669"/>
    <property type="project" value="UniProtKB-EC"/>
</dbReference>
<dbReference type="PANTHER" id="PTHR31297:SF41">
    <property type="entry name" value="ENDOGLUCANASE, PUTATIVE (AFU_ORTHOLOGUE AFUA_5G01830)-RELATED"/>
    <property type="match status" value="1"/>
</dbReference>
<evidence type="ECO:0000313" key="11">
    <source>
        <dbReference type="Proteomes" id="UP000095228"/>
    </source>
</evidence>
<accession>A0A1D8AWP4</accession>
<evidence type="ECO:0000256" key="7">
    <source>
        <dbReference type="RuleBase" id="RU361153"/>
    </source>
</evidence>
<evidence type="ECO:0000259" key="9">
    <source>
        <dbReference type="Pfam" id="PF00150"/>
    </source>
</evidence>
<keyword evidence="5 7" id="KW-0326">Glycosidase</keyword>
<dbReference type="GO" id="GO:0008422">
    <property type="term" value="F:beta-glucosidase activity"/>
    <property type="evidence" value="ECO:0007669"/>
    <property type="project" value="TreeGrafter"/>
</dbReference>
<dbReference type="InterPro" id="IPR017853">
    <property type="entry name" value="GH"/>
</dbReference>
<name>A0A1D8AWP4_9BACT</name>
<dbReference type="GO" id="GO:0005576">
    <property type="term" value="C:extracellular region"/>
    <property type="evidence" value="ECO:0007669"/>
    <property type="project" value="TreeGrafter"/>
</dbReference>
<dbReference type="SUPFAM" id="SSF51445">
    <property type="entry name" value="(Trans)glycosidases"/>
    <property type="match status" value="1"/>
</dbReference>
<dbReference type="RefSeq" id="WP_069962474.1">
    <property type="nucleotide sequence ID" value="NZ_CP016094.1"/>
</dbReference>
<evidence type="ECO:0000256" key="2">
    <source>
        <dbReference type="ARBA" id="ARBA00022801"/>
    </source>
</evidence>
<dbReference type="STRING" id="1838286.Verru16b_02388"/>
<evidence type="ECO:0000256" key="4">
    <source>
        <dbReference type="ARBA" id="ARBA00023277"/>
    </source>
</evidence>
<dbReference type="Gene3D" id="3.20.20.80">
    <property type="entry name" value="Glycosidases"/>
    <property type="match status" value="1"/>
</dbReference>
<keyword evidence="2 7" id="KW-0378">Hydrolase</keyword>
<dbReference type="GO" id="GO:0009986">
    <property type="term" value="C:cell surface"/>
    <property type="evidence" value="ECO:0007669"/>
    <property type="project" value="TreeGrafter"/>
</dbReference>
<protein>
    <submittedName>
        <fullName evidence="10">Endoglucanase A</fullName>
        <ecNumber evidence="10">3.2.1.4</ecNumber>
    </submittedName>
</protein>